<dbReference type="NCBIfam" id="TIGR00229">
    <property type="entry name" value="sensory_box"/>
    <property type="match status" value="1"/>
</dbReference>
<keyword evidence="3" id="KW-1185">Reference proteome</keyword>
<gene>
    <name evidence="2" type="ORF">WA1_47585</name>
</gene>
<dbReference type="InterPro" id="IPR035965">
    <property type="entry name" value="PAS-like_dom_sf"/>
</dbReference>
<dbReference type="GO" id="GO:0006355">
    <property type="term" value="P:regulation of DNA-templated transcription"/>
    <property type="evidence" value="ECO:0007669"/>
    <property type="project" value="InterPro"/>
</dbReference>
<dbReference type="PROSITE" id="PS50112">
    <property type="entry name" value="PAS"/>
    <property type="match status" value="1"/>
</dbReference>
<name>A0A139WXX8_9CYAN</name>
<dbReference type="Gene3D" id="3.30.450.20">
    <property type="entry name" value="PAS domain"/>
    <property type="match status" value="1"/>
</dbReference>
<organism evidence="2 3">
    <name type="scientific">Scytonema hofmannii PCC 7110</name>
    <dbReference type="NCBI Taxonomy" id="128403"/>
    <lineage>
        <taxon>Bacteria</taxon>
        <taxon>Bacillati</taxon>
        <taxon>Cyanobacteriota</taxon>
        <taxon>Cyanophyceae</taxon>
        <taxon>Nostocales</taxon>
        <taxon>Scytonemataceae</taxon>
        <taxon>Scytonema</taxon>
    </lineage>
</organism>
<dbReference type="Pfam" id="PF00989">
    <property type="entry name" value="PAS"/>
    <property type="match status" value="1"/>
</dbReference>
<dbReference type="Proteomes" id="UP000076925">
    <property type="component" value="Unassembled WGS sequence"/>
</dbReference>
<dbReference type="CDD" id="cd00130">
    <property type="entry name" value="PAS"/>
    <property type="match status" value="1"/>
</dbReference>
<dbReference type="OrthoDB" id="513289at2"/>
<dbReference type="STRING" id="128403.WA1_47585"/>
<proteinExistence type="predicted"/>
<accession>A0A139WXX8</accession>
<evidence type="ECO:0000313" key="3">
    <source>
        <dbReference type="Proteomes" id="UP000076925"/>
    </source>
</evidence>
<reference evidence="2 3" key="1">
    <citation type="journal article" date="2013" name="Genome Biol. Evol.">
        <title>Genomes of Stigonematalean cyanobacteria (subsection V) and the evolution of oxygenic photosynthesis from prokaryotes to plastids.</title>
        <authorList>
            <person name="Dagan T."/>
            <person name="Roettger M."/>
            <person name="Stucken K."/>
            <person name="Landan G."/>
            <person name="Koch R."/>
            <person name="Major P."/>
            <person name="Gould S.B."/>
            <person name="Goremykin V.V."/>
            <person name="Rippka R."/>
            <person name="Tandeau de Marsac N."/>
            <person name="Gugger M."/>
            <person name="Lockhart P.J."/>
            <person name="Allen J.F."/>
            <person name="Brune I."/>
            <person name="Maus I."/>
            <person name="Puhler A."/>
            <person name="Martin W.F."/>
        </authorList>
    </citation>
    <scope>NUCLEOTIDE SEQUENCE [LARGE SCALE GENOMIC DNA]</scope>
    <source>
        <strain evidence="2 3">PCC 7110</strain>
    </source>
</reference>
<dbReference type="InterPro" id="IPR000014">
    <property type="entry name" value="PAS"/>
</dbReference>
<dbReference type="AlphaFoldDB" id="A0A139WXX8"/>
<evidence type="ECO:0000259" key="1">
    <source>
        <dbReference type="PROSITE" id="PS50112"/>
    </source>
</evidence>
<dbReference type="InterPro" id="IPR013767">
    <property type="entry name" value="PAS_fold"/>
</dbReference>
<evidence type="ECO:0000313" key="2">
    <source>
        <dbReference type="EMBL" id="KYC37286.1"/>
    </source>
</evidence>
<comment type="caution">
    <text evidence="2">The sequence shown here is derived from an EMBL/GenBank/DDBJ whole genome shotgun (WGS) entry which is preliminary data.</text>
</comment>
<dbReference type="EMBL" id="ANNX02000047">
    <property type="protein sequence ID" value="KYC37286.1"/>
    <property type="molecule type" value="Genomic_DNA"/>
</dbReference>
<dbReference type="RefSeq" id="WP_017747518.1">
    <property type="nucleotide sequence ID" value="NZ_KQ976354.1"/>
</dbReference>
<feature type="domain" description="PAS" evidence="1">
    <location>
        <begin position="1"/>
        <end position="52"/>
    </location>
</feature>
<sequence length="115" mass="13208">MNTISEMKLETQLPVIITDEQGVISYVNDCFTTVFGWNLDEIMGQHLEMLIPYNFHDAHRLSFSRFIMTGKSKILNHPLLLKAVTKDGLEIDSEHTIIAEKQGKNWFFAATIRPL</sequence>
<dbReference type="SUPFAM" id="SSF55785">
    <property type="entry name" value="PYP-like sensor domain (PAS domain)"/>
    <property type="match status" value="1"/>
</dbReference>
<protein>
    <submittedName>
        <fullName evidence="2">Diguanylate cyclase</fullName>
    </submittedName>
</protein>
<dbReference type="SMART" id="SM00091">
    <property type="entry name" value="PAS"/>
    <property type="match status" value="1"/>
</dbReference>